<evidence type="ECO:0000313" key="6">
    <source>
        <dbReference type="EMBL" id="PHT76487.1"/>
    </source>
</evidence>
<dbReference type="InterPro" id="IPR000315">
    <property type="entry name" value="Znf_B-box"/>
</dbReference>
<keyword evidence="3" id="KW-0862">Zinc</keyword>
<reference evidence="6 7" key="1">
    <citation type="journal article" date="2014" name="Nat. Genet.">
        <title>Genome sequence of the hot pepper provides insights into the evolution of pungency in Capsicum species.</title>
        <authorList>
            <person name="Kim S."/>
            <person name="Park M."/>
            <person name="Yeom S.I."/>
            <person name="Kim Y.M."/>
            <person name="Lee J.M."/>
            <person name="Lee H.A."/>
            <person name="Seo E."/>
            <person name="Choi J."/>
            <person name="Cheong K."/>
            <person name="Kim K.T."/>
            <person name="Jung K."/>
            <person name="Lee G.W."/>
            <person name="Oh S.K."/>
            <person name="Bae C."/>
            <person name="Kim S.B."/>
            <person name="Lee H.Y."/>
            <person name="Kim S.Y."/>
            <person name="Kim M.S."/>
            <person name="Kang B.C."/>
            <person name="Jo Y.D."/>
            <person name="Yang H.B."/>
            <person name="Jeong H.J."/>
            <person name="Kang W.H."/>
            <person name="Kwon J.K."/>
            <person name="Shin C."/>
            <person name="Lim J.Y."/>
            <person name="Park J.H."/>
            <person name="Huh J.H."/>
            <person name="Kim J.S."/>
            <person name="Kim B.D."/>
            <person name="Cohen O."/>
            <person name="Paran I."/>
            <person name="Suh M.C."/>
            <person name="Lee S.B."/>
            <person name="Kim Y.K."/>
            <person name="Shin Y."/>
            <person name="Noh S.J."/>
            <person name="Park J."/>
            <person name="Seo Y.S."/>
            <person name="Kwon S.Y."/>
            <person name="Kim H.A."/>
            <person name="Park J.M."/>
            <person name="Kim H.J."/>
            <person name="Choi S.B."/>
            <person name="Bosland P.W."/>
            <person name="Reeves G."/>
            <person name="Jo S.H."/>
            <person name="Lee B.W."/>
            <person name="Cho H.T."/>
            <person name="Choi H.S."/>
            <person name="Lee M.S."/>
            <person name="Yu Y."/>
            <person name="Do Choi Y."/>
            <person name="Park B.S."/>
            <person name="van Deynze A."/>
            <person name="Ashrafi H."/>
            <person name="Hill T."/>
            <person name="Kim W.T."/>
            <person name="Pai H.S."/>
            <person name="Ahn H.K."/>
            <person name="Yeam I."/>
            <person name="Giovannoni J.J."/>
            <person name="Rose J.K."/>
            <person name="Sorensen I."/>
            <person name="Lee S.J."/>
            <person name="Kim R.W."/>
            <person name="Choi I.Y."/>
            <person name="Choi B.S."/>
            <person name="Lim J.S."/>
            <person name="Lee Y.H."/>
            <person name="Choi D."/>
        </authorList>
    </citation>
    <scope>NUCLEOTIDE SEQUENCE [LARGE SCALE GENOMIC DNA]</scope>
    <source>
        <strain evidence="7">cv. CM334</strain>
    </source>
</reference>
<dbReference type="CDD" id="cd19821">
    <property type="entry name" value="Bbox1_BBX-like"/>
    <property type="match status" value="1"/>
</dbReference>
<dbReference type="PANTHER" id="PTHR31717">
    <property type="entry name" value="ZINC FINGER PROTEIN CONSTANS-LIKE 10"/>
    <property type="match status" value="1"/>
</dbReference>
<evidence type="ECO:0000313" key="7">
    <source>
        <dbReference type="Proteomes" id="UP000222542"/>
    </source>
</evidence>
<evidence type="ECO:0000256" key="4">
    <source>
        <dbReference type="PROSITE-ProRule" id="PRU00024"/>
    </source>
</evidence>
<dbReference type="InterPro" id="IPR049808">
    <property type="entry name" value="CONSTANS-like_Bbox1"/>
</dbReference>
<keyword evidence="2 4" id="KW-0863">Zinc-finger</keyword>
<evidence type="ECO:0000256" key="1">
    <source>
        <dbReference type="ARBA" id="ARBA00022723"/>
    </source>
</evidence>
<dbReference type="AlphaFoldDB" id="A0A2G2Z394"/>
<evidence type="ECO:0000256" key="3">
    <source>
        <dbReference type="ARBA" id="ARBA00022833"/>
    </source>
</evidence>
<reference evidence="6 7" key="2">
    <citation type="journal article" date="2017" name="Genome Biol.">
        <title>New reference genome sequences of hot pepper reveal the massive evolution of plant disease-resistance genes by retroduplication.</title>
        <authorList>
            <person name="Kim S."/>
            <person name="Park J."/>
            <person name="Yeom S.I."/>
            <person name="Kim Y.M."/>
            <person name="Seo E."/>
            <person name="Kim K.T."/>
            <person name="Kim M.S."/>
            <person name="Lee J.M."/>
            <person name="Cheong K."/>
            <person name="Shin H.S."/>
            <person name="Kim S.B."/>
            <person name="Han K."/>
            <person name="Lee J."/>
            <person name="Park M."/>
            <person name="Lee H.A."/>
            <person name="Lee H.Y."/>
            <person name="Lee Y."/>
            <person name="Oh S."/>
            <person name="Lee J.H."/>
            <person name="Choi E."/>
            <person name="Choi E."/>
            <person name="Lee S.E."/>
            <person name="Jeon J."/>
            <person name="Kim H."/>
            <person name="Choi G."/>
            <person name="Song H."/>
            <person name="Lee J."/>
            <person name="Lee S.C."/>
            <person name="Kwon J.K."/>
            <person name="Lee H.Y."/>
            <person name="Koo N."/>
            <person name="Hong Y."/>
            <person name="Kim R.W."/>
            <person name="Kang W.H."/>
            <person name="Huh J.H."/>
            <person name="Kang B.C."/>
            <person name="Yang T.J."/>
            <person name="Lee Y.H."/>
            <person name="Bennetzen J.L."/>
            <person name="Choi D."/>
        </authorList>
    </citation>
    <scope>NUCLEOTIDE SEQUENCE [LARGE SCALE GENOMIC DNA]</scope>
    <source>
        <strain evidence="7">cv. CM334</strain>
    </source>
</reference>
<keyword evidence="7" id="KW-1185">Reference proteome</keyword>
<dbReference type="PANTHER" id="PTHR31717:SF142">
    <property type="entry name" value="B-BOX DOMAIN PROTEIN 30-RELATED"/>
    <property type="match status" value="1"/>
</dbReference>
<dbReference type="PROSITE" id="PS50119">
    <property type="entry name" value="ZF_BBOX"/>
    <property type="match status" value="1"/>
</dbReference>
<protein>
    <recommendedName>
        <fullName evidence="5">B box-type domain-containing protein</fullName>
    </recommendedName>
</protein>
<evidence type="ECO:0000256" key="2">
    <source>
        <dbReference type="ARBA" id="ARBA00022771"/>
    </source>
</evidence>
<proteinExistence type="predicted"/>
<dbReference type="GO" id="GO:0008270">
    <property type="term" value="F:zinc ion binding"/>
    <property type="evidence" value="ECO:0007669"/>
    <property type="project" value="UniProtKB-KW"/>
</dbReference>
<dbReference type="SMART" id="SM00336">
    <property type="entry name" value="BBOX"/>
    <property type="match status" value="1"/>
</dbReference>
<dbReference type="STRING" id="4072.A0A2G2Z394"/>
<dbReference type="Proteomes" id="UP000222542">
    <property type="component" value="Unassembled WGS sequence"/>
</dbReference>
<dbReference type="Gramene" id="PHT76487">
    <property type="protein sequence ID" value="PHT76487"/>
    <property type="gene ID" value="T459_20009"/>
</dbReference>
<keyword evidence="1" id="KW-0479">Metal-binding</keyword>
<dbReference type="OMA" id="CWKCDKW"/>
<accession>A0A2G2Z394</accession>
<evidence type="ECO:0000259" key="5">
    <source>
        <dbReference type="PROSITE" id="PS50119"/>
    </source>
</evidence>
<name>A0A2G2Z394_CAPAN</name>
<sequence>MCRGSKEGEEESPPISFCKVPLEEGQESTIVSTISCELCKSEASVYCQADNAFLCWKCDKWVHAANFLARRHIRCLLCGVCRRLTRRFLIGASSEVDFLASVGLVKRRRRRNEDCEVIVRCGSMWNTNL</sequence>
<feature type="domain" description="B box-type" evidence="5">
    <location>
        <begin position="31"/>
        <end position="72"/>
    </location>
</feature>
<organism evidence="6 7">
    <name type="scientific">Capsicum annuum</name>
    <name type="common">Capsicum pepper</name>
    <dbReference type="NCBI Taxonomy" id="4072"/>
    <lineage>
        <taxon>Eukaryota</taxon>
        <taxon>Viridiplantae</taxon>
        <taxon>Streptophyta</taxon>
        <taxon>Embryophyta</taxon>
        <taxon>Tracheophyta</taxon>
        <taxon>Spermatophyta</taxon>
        <taxon>Magnoliopsida</taxon>
        <taxon>eudicotyledons</taxon>
        <taxon>Gunneridae</taxon>
        <taxon>Pentapetalae</taxon>
        <taxon>asterids</taxon>
        <taxon>lamiids</taxon>
        <taxon>Solanales</taxon>
        <taxon>Solanaceae</taxon>
        <taxon>Solanoideae</taxon>
        <taxon>Capsiceae</taxon>
        <taxon>Capsicum</taxon>
    </lineage>
</organism>
<gene>
    <name evidence="6" type="ORF">T459_20009</name>
</gene>
<comment type="caution">
    <text evidence="6">The sequence shown here is derived from an EMBL/GenBank/DDBJ whole genome shotgun (WGS) entry which is preliminary data.</text>
</comment>
<dbReference type="EMBL" id="AYRZ02000007">
    <property type="protein sequence ID" value="PHT76487.1"/>
    <property type="molecule type" value="Genomic_DNA"/>
</dbReference>